<dbReference type="AlphaFoldDB" id="A0A233S334"/>
<reference evidence="1 2" key="1">
    <citation type="submission" date="2016-07" db="EMBL/GenBank/DDBJ databases">
        <title>Draft genome of Streptomyces diastatochromogenes.</title>
        <authorList>
            <person name="Podduturi R."/>
            <person name="Lukassen M.B."/>
            <person name="Clausen N."/>
            <person name="Nielsen J.L."/>
            <person name="Jorgensen N.O."/>
        </authorList>
    </citation>
    <scope>NUCLEOTIDE SEQUENCE [LARGE SCALE GENOMIC DNA]</scope>
    <source>
        <strain evidence="1 2">DSM 40608</strain>
    </source>
</reference>
<gene>
    <name evidence="1" type="ORF">BEK98_35610</name>
</gene>
<evidence type="ECO:0000313" key="1">
    <source>
        <dbReference type="EMBL" id="OXY89989.1"/>
    </source>
</evidence>
<accession>A0A233S334</accession>
<comment type="caution">
    <text evidence="1">The sequence shown here is derived from an EMBL/GenBank/DDBJ whole genome shotgun (WGS) entry which is preliminary data.</text>
</comment>
<name>A0A233S334_STRDA</name>
<dbReference type="Proteomes" id="UP000215483">
    <property type="component" value="Unassembled WGS sequence"/>
</dbReference>
<protein>
    <submittedName>
        <fullName evidence="1">Uncharacterized protein</fullName>
    </submittedName>
</protein>
<proteinExistence type="predicted"/>
<evidence type="ECO:0000313" key="2">
    <source>
        <dbReference type="Proteomes" id="UP000215483"/>
    </source>
</evidence>
<keyword evidence="2" id="KW-1185">Reference proteome</keyword>
<dbReference type="EMBL" id="MCGQ01000039">
    <property type="protein sequence ID" value="OXY89989.1"/>
    <property type="molecule type" value="Genomic_DNA"/>
</dbReference>
<sequence>MAPSAIQRVLLLPPFDDSAFDPDAEVAPVEPFSEACDVADAEGEGEAEAVVADLASRSPPLYLASGSMFGGPAL</sequence>
<organism evidence="1 2">
    <name type="scientific">Streptomyces diastatochromogenes</name>
    <dbReference type="NCBI Taxonomy" id="42236"/>
    <lineage>
        <taxon>Bacteria</taxon>
        <taxon>Bacillati</taxon>
        <taxon>Actinomycetota</taxon>
        <taxon>Actinomycetes</taxon>
        <taxon>Kitasatosporales</taxon>
        <taxon>Streptomycetaceae</taxon>
        <taxon>Streptomyces</taxon>
    </lineage>
</organism>